<dbReference type="GO" id="GO:0005525">
    <property type="term" value="F:GTP binding"/>
    <property type="evidence" value="ECO:0007669"/>
    <property type="project" value="InterPro"/>
</dbReference>
<evidence type="ECO:0000313" key="2">
    <source>
        <dbReference type="EMBL" id="OMJ72823.1"/>
    </source>
</evidence>
<dbReference type="EMBL" id="MPUH01000870">
    <property type="protein sequence ID" value="OMJ72823.1"/>
    <property type="molecule type" value="Genomic_DNA"/>
</dbReference>
<dbReference type="InterPro" id="IPR001806">
    <property type="entry name" value="Small_GTPase"/>
</dbReference>
<dbReference type="NCBIfam" id="TIGR00231">
    <property type="entry name" value="small_GTP"/>
    <property type="match status" value="1"/>
</dbReference>
<dbReference type="SMART" id="SM00173">
    <property type="entry name" value="RAS"/>
    <property type="match status" value="1"/>
</dbReference>
<dbReference type="InterPro" id="IPR027417">
    <property type="entry name" value="P-loop_NTPase"/>
</dbReference>
<dbReference type="Gene3D" id="3.40.50.300">
    <property type="entry name" value="P-loop containing nucleotide triphosphate hydrolases"/>
    <property type="match status" value="1"/>
</dbReference>
<proteinExistence type="predicted"/>
<dbReference type="PANTHER" id="PTHR47978">
    <property type="match status" value="1"/>
</dbReference>
<protein>
    <submittedName>
        <fullName evidence="2">Uncharacterized protein</fullName>
    </submittedName>
</protein>
<dbReference type="Pfam" id="PF00071">
    <property type="entry name" value="Ras"/>
    <property type="match status" value="1"/>
</dbReference>
<organism evidence="2 3">
    <name type="scientific">Stentor coeruleus</name>
    <dbReference type="NCBI Taxonomy" id="5963"/>
    <lineage>
        <taxon>Eukaryota</taxon>
        <taxon>Sar</taxon>
        <taxon>Alveolata</taxon>
        <taxon>Ciliophora</taxon>
        <taxon>Postciliodesmatophora</taxon>
        <taxon>Heterotrichea</taxon>
        <taxon>Heterotrichida</taxon>
        <taxon>Stentoridae</taxon>
        <taxon>Stentor</taxon>
    </lineage>
</organism>
<dbReference type="AlphaFoldDB" id="A0A1R2B7P8"/>
<dbReference type="CDD" id="cd00154">
    <property type="entry name" value="Rab"/>
    <property type="match status" value="1"/>
</dbReference>
<evidence type="ECO:0000313" key="3">
    <source>
        <dbReference type="Proteomes" id="UP000187209"/>
    </source>
</evidence>
<name>A0A1R2B7P8_9CILI</name>
<reference evidence="2 3" key="1">
    <citation type="submission" date="2016-11" db="EMBL/GenBank/DDBJ databases">
        <title>The macronuclear genome of Stentor coeruleus: a giant cell with tiny introns.</title>
        <authorList>
            <person name="Slabodnick M."/>
            <person name="Ruby J.G."/>
            <person name="Reiff S.B."/>
            <person name="Swart E.C."/>
            <person name="Gosai S."/>
            <person name="Prabakaran S."/>
            <person name="Witkowska E."/>
            <person name="Larue G.E."/>
            <person name="Fisher S."/>
            <person name="Freeman R.M."/>
            <person name="Gunawardena J."/>
            <person name="Chu W."/>
            <person name="Stover N.A."/>
            <person name="Gregory B.D."/>
            <person name="Nowacki M."/>
            <person name="Derisi J."/>
            <person name="Roy S.W."/>
            <person name="Marshall W.F."/>
            <person name="Sood P."/>
        </authorList>
    </citation>
    <scope>NUCLEOTIDE SEQUENCE [LARGE SCALE GENOMIC DNA]</scope>
    <source>
        <strain evidence="2">WM001</strain>
    </source>
</reference>
<dbReference type="Proteomes" id="UP000187209">
    <property type="component" value="Unassembled WGS sequence"/>
</dbReference>
<dbReference type="PRINTS" id="PR00449">
    <property type="entry name" value="RASTRNSFRMNG"/>
</dbReference>
<comment type="caution">
    <text evidence="2">The sequence shown here is derived from an EMBL/GenBank/DDBJ whole genome shotgun (WGS) entry which is preliminary data.</text>
</comment>
<gene>
    <name evidence="2" type="ORF">SteCoe_28623</name>
</gene>
<keyword evidence="3" id="KW-1185">Reference proteome</keyword>
<dbReference type="PROSITE" id="PS51419">
    <property type="entry name" value="RAB"/>
    <property type="match status" value="1"/>
</dbReference>
<dbReference type="GO" id="GO:0003924">
    <property type="term" value="F:GTPase activity"/>
    <property type="evidence" value="ECO:0007669"/>
    <property type="project" value="InterPro"/>
</dbReference>
<dbReference type="SMART" id="SM00175">
    <property type="entry name" value="RAB"/>
    <property type="match status" value="1"/>
</dbReference>
<dbReference type="InterPro" id="IPR005225">
    <property type="entry name" value="Small_GTP-bd"/>
</dbReference>
<keyword evidence="1" id="KW-0547">Nucleotide-binding</keyword>
<dbReference type="SMART" id="SM00174">
    <property type="entry name" value="RHO"/>
    <property type="match status" value="1"/>
</dbReference>
<dbReference type="OrthoDB" id="8830751at2759"/>
<accession>A0A1R2B7P8</accession>
<sequence>MTEEAKIFNLALVGDSKSGKTCLVNRYLDGSFNPDQDPTTGAAYFTKDIKINDEDFKLNIWDTSGQPKYESVFNLSIKYSNAFIIVCDVENEDPISSLSKWHNKIMINAVKESPSIAIFINKIDLETPENKDNVRKIEEFGDSLNISTFKGSALDNINTVVVFKKIIKIAFSISSTIIRKSLTLSSKRHSKKIIENEKRRQSCCN</sequence>
<dbReference type="SUPFAM" id="SSF52540">
    <property type="entry name" value="P-loop containing nucleoside triphosphate hydrolases"/>
    <property type="match status" value="1"/>
</dbReference>
<dbReference type="FunFam" id="3.40.50.300:FF:001447">
    <property type="entry name" value="Ras-related protein Rab-1B"/>
    <property type="match status" value="1"/>
</dbReference>
<evidence type="ECO:0000256" key="1">
    <source>
        <dbReference type="ARBA" id="ARBA00022741"/>
    </source>
</evidence>